<dbReference type="OrthoDB" id="9688658at2"/>
<dbReference type="STRING" id="888061.AXF15_09470"/>
<protein>
    <submittedName>
        <fullName evidence="1">Uncharacterized protein</fullName>
    </submittedName>
</protein>
<sequence>MRIVWCLTLVLGASLAWAGDFSEYRLRAVQEDGASSCMLDGVELHAVEVPPKEEGWEPEIYFWFETDPENMSCAKGQNPSVHVFSADLKPVLSVWLTEEDRYCRELYFNPGATRVVMETGTSAVGQYVLRDVPSGDSLFEYFGQGECFWLGPHRFVFTRYDDSPRGMPVEADGRFSVEVYDPAGPGAFSVKAATSLSDYTLKDVEGDEIVIEEQYVDTPEDWKDLEKIKTREIRVPVPAAG</sequence>
<name>A0A109W687_9BACT</name>
<dbReference type="Proteomes" id="UP000063964">
    <property type="component" value="Chromosome"/>
</dbReference>
<organism evidence="1 2">
    <name type="scientific">Desulfomicrobium orale DSM 12838</name>
    <dbReference type="NCBI Taxonomy" id="888061"/>
    <lineage>
        <taxon>Bacteria</taxon>
        <taxon>Pseudomonadati</taxon>
        <taxon>Thermodesulfobacteriota</taxon>
        <taxon>Desulfovibrionia</taxon>
        <taxon>Desulfovibrionales</taxon>
        <taxon>Desulfomicrobiaceae</taxon>
        <taxon>Desulfomicrobium</taxon>
    </lineage>
</organism>
<dbReference type="EMBL" id="CP014230">
    <property type="protein sequence ID" value="AMD93301.1"/>
    <property type="molecule type" value="Genomic_DNA"/>
</dbReference>
<dbReference type="RefSeq" id="WP_066606511.1">
    <property type="nucleotide sequence ID" value="NZ_CP014230.1"/>
</dbReference>
<dbReference type="KEGG" id="doa:AXF15_09470"/>
<keyword evidence="2" id="KW-1185">Reference proteome</keyword>
<accession>A0A109W687</accession>
<reference evidence="2" key="1">
    <citation type="submission" date="2016-02" db="EMBL/GenBank/DDBJ databases">
        <authorList>
            <person name="Holder M.E."/>
            <person name="Ajami N.J."/>
            <person name="Petrosino J.F."/>
        </authorList>
    </citation>
    <scope>NUCLEOTIDE SEQUENCE [LARGE SCALE GENOMIC DNA]</scope>
    <source>
        <strain evidence="2">DSM 12838</strain>
    </source>
</reference>
<evidence type="ECO:0000313" key="1">
    <source>
        <dbReference type="EMBL" id="AMD93301.1"/>
    </source>
</evidence>
<dbReference type="AlphaFoldDB" id="A0A109W687"/>
<gene>
    <name evidence="1" type="ORF">AXF15_09470</name>
</gene>
<evidence type="ECO:0000313" key="2">
    <source>
        <dbReference type="Proteomes" id="UP000063964"/>
    </source>
</evidence>
<proteinExistence type="predicted"/>